<protein>
    <submittedName>
        <fullName evidence="2">Omega-hydroxypalmitate O-feruloyl transferase-like protein isoform X1</fullName>
    </submittedName>
</protein>
<reference evidence="2 3" key="1">
    <citation type="journal article" date="2019" name="Nat. Plants">
        <title>Stout camphor tree genome fills gaps in understanding of flowering plant genome evolution.</title>
        <authorList>
            <person name="Chaw S.M."/>
            <person name="Liu Y.C."/>
            <person name="Wu Y.W."/>
            <person name="Wang H.Y."/>
            <person name="Lin C.I."/>
            <person name="Wu C.S."/>
            <person name="Ke H.M."/>
            <person name="Chang L.Y."/>
            <person name="Hsu C.Y."/>
            <person name="Yang H.T."/>
            <person name="Sudianto E."/>
            <person name="Hsu M.H."/>
            <person name="Wu K.P."/>
            <person name="Wang L.N."/>
            <person name="Leebens-Mack J.H."/>
            <person name="Tsai I.J."/>
        </authorList>
    </citation>
    <scope>NUCLEOTIDE SEQUENCE [LARGE SCALE GENOMIC DNA]</scope>
    <source>
        <strain evidence="3">cv. Chaw 1501</strain>
        <tissue evidence="2">Young leaves</tissue>
    </source>
</reference>
<comment type="caution">
    <text evidence="2">The sequence shown here is derived from an EMBL/GenBank/DDBJ whole genome shotgun (WGS) entry which is preliminary data.</text>
</comment>
<dbReference type="GO" id="GO:0016747">
    <property type="term" value="F:acyltransferase activity, transferring groups other than amino-acyl groups"/>
    <property type="evidence" value="ECO:0007669"/>
    <property type="project" value="TreeGrafter"/>
</dbReference>
<evidence type="ECO:0000313" key="2">
    <source>
        <dbReference type="EMBL" id="RWR87094.1"/>
    </source>
</evidence>
<keyword evidence="3" id="KW-1185">Reference proteome</keyword>
<comment type="similarity">
    <text evidence="1">Belongs to the plant acyltransferase family.</text>
</comment>
<gene>
    <name evidence="2" type="ORF">CKAN_01602500</name>
</gene>
<dbReference type="OrthoDB" id="1862401at2759"/>
<dbReference type="Gene3D" id="3.30.559.10">
    <property type="entry name" value="Chloramphenicol acetyltransferase-like domain"/>
    <property type="match status" value="2"/>
</dbReference>
<accession>A0A3S3NUZ6</accession>
<dbReference type="Pfam" id="PF02458">
    <property type="entry name" value="Transferase"/>
    <property type="match status" value="1"/>
</dbReference>
<organism evidence="2 3">
    <name type="scientific">Cinnamomum micranthum f. kanehirae</name>
    <dbReference type="NCBI Taxonomy" id="337451"/>
    <lineage>
        <taxon>Eukaryota</taxon>
        <taxon>Viridiplantae</taxon>
        <taxon>Streptophyta</taxon>
        <taxon>Embryophyta</taxon>
        <taxon>Tracheophyta</taxon>
        <taxon>Spermatophyta</taxon>
        <taxon>Magnoliopsida</taxon>
        <taxon>Magnoliidae</taxon>
        <taxon>Laurales</taxon>
        <taxon>Lauraceae</taxon>
        <taxon>Cinnamomum</taxon>
    </lineage>
</organism>
<dbReference type="PANTHER" id="PTHR31642">
    <property type="entry name" value="TRICHOTHECENE 3-O-ACETYLTRANSFERASE"/>
    <property type="match status" value="1"/>
</dbReference>
<proteinExistence type="inferred from homology"/>
<dbReference type="InterPro" id="IPR023213">
    <property type="entry name" value="CAT-like_dom_sf"/>
</dbReference>
<dbReference type="PANTHER" id="PTHR31642:SF217">
    <property type="entry name" value="OMEGA-HYDROXYPALMITATE O-FERULOYL TRANSFERASE-LIKE ISOFORM X1"/>
    <property type="match status" value="1"/>
</dbReference>
<sequence length="454" mass="50455">MESVTVLQNFKLVLEPEELIVTTMVEKFTVVPQTPGRRRRLFLSNIDLTLVAFLETVTFFEPPPSPVALAELADTFRGALSRLLVAYDFLAGRLEREREGERLEIDCNGAGVVVVTATCSVDMSQLGELRAPKPAYKELARFLQDVGGEELRDKPLMLFQLTQFKCGGLAIATRSNHCLMDGVAGHEFQINFASFTRGGGLIVVPNSDRSVFKSRDPPEINHPHYEYSKLTDLASTFSLRGLCSPTLKQLPSEELRLVYISPKRIARLKSEALSDHQLKNCTTFHIIAAKIWKARSITLGLPNERISTVLFPVDVRKRVVPPAPDGFIGNALIPGFARATINELKTASASSLVGKVQEGVERLSDEYVKSGIDWLEVHHGVPSQVDSFSVVAWFKLGLDDAEYEWGRVKCLSPLEPYPGLVILLPGEKNEGGINICLKLPPDQMKDFYKLMMED</sequence>
<name>A0A3S3NUZ6_9MAGN</name>
<dbReference type="EMBL" id="QPKB01000006">
    <property type="protein sequence ID" value="RWR87094.1"/>
    <property type="molecule type" value="Genomic_DNA"/>
</dbReference>
<dbReference type="Proteomes" id="UP000283530">
    <property type="component" value="Unassembled WGS sequence"/>
</dbReference>
<evidence type="ECO:0000313" key="3">
    <source>
        <dbReference type="Proteomes" id="UP000283530"/>
    </source>
</evidence>
<keyword evidence="2" id="KW-0808">Transferase</keyword>
<dbReference type="InterPro" id="IPR050317">
    <property type="entry name" value="Plant_Fungal_Acyltransferase"/>
</dbReference>
<evidence type="ECO:0000256" key="1">
    <source>
        <dbReference type="ARBA" id="ARBA00009861"/>
    </source>
</evidence>
<dbReference type="AlphaFoldDB" id="A0A3S3NUZ6"/>